<evidence type="ECO:0000313" key="1">
    <source>
        <dbReference type="EMBL" id="CAB4137569.1"/>
    </source>
</evidence>
<organism evidence="1">
    <name type="scientific">uncultured Caudovirales phage</name>
    <dbReference type="NCBI Taxonomy" id="2100421"/>
    <lineage>
        <taxon>Viruses</taxon>
        <taxon>Duplodnaviria</taxon>
        <taxon>Heunggongvirae</taxon>
        <taxon>Uroviricota</taxon>
        <taxon>Caudoviricetes</taxon>
        <taxon>Peduoviridae</taxon>
        <taxon>Maltschvirus</taxon>
        <taxon>Maltschvirus maltsch</taxon>
    </lineage>
</organism>
<proteinExistence type="predicted"/>
<gene>
    <name evidence="1" type="ORF">UFOVP316_53</name>
</gene>
<reference evidence="1" key="1">
    <citation type="submission" date="2020-04" db="EMBL/GenBank/DDBJ databases">
        <authorList>
            <person name="Chiriac C."/>
            <person name="Salcher M."/>
            <person name="Ghai R."/>
            <person name="Kavagutti S V."/>
        </authorList>
    </citation>
    <scope>NUCLEOTIDE SEQUENCE</scope>
</reference>
<accession>A0A6J5M0P3</accession>
<protein>
    <submittedName>
        <fullName evidence="1">Uncharacterized protein</fullName>
    </submittedName>
</protein>
<dbReference type="EMBL" id="LR796329">
    <property type="protein sequence ID" value="CAB4137569.1"/>
    <property type="molecule type" value="Genomic_DNA"/>
</dbReference>
<sequence>MPCALTQGYVLDCKDSLGGITEVYFMALQDVATTTEASGVITALTKDAGKRFYKYELVKETSSFVENVNASVENGSIFYQQELTIILNKLQANTRNELLLLAQNLLVAVVGDNNGKYWYLGKTRGLDITGGSSQSGTAMGDRSGYTLTFTAKEPALAPEVASGLIAGLVTTS</sequence>
<name>A0A6J5M0P3_9CAUD</name>